<proteinExistence type="predicted"/>
<gene>
    <name evidence="8" type="ORF">N7493_001066</name>
</gene>
<feature type="transmembrane region" description="Helical" evidence="6">
    <location>
        <begin position="247"/>
        <end position="269"/>
    </location>
</feature>
<feature type="domain" description="ABC-2 type transporter transmembrane" evidence="7">
    <location>
        <begin position="112"/>
        <end position="288"/>
    </location>
</feature>
<evidence type="ECO:0000256" key="1">
    <source>
        <dbReference type="ARBA" id="ARBA00004141"/>
    </source>
</evidence>
<dbReference type="Proteomes" id="UP001215712">
    <property type="component" value="Unassembled WGS sequence"/>
</dbReference>
<evidence type="ECO:0000256" key="4">
    <source>
        <dbReference type="ARBA" id="ARBA00022989"/>
    </source>
</evidence>
<protein>
    <recommendedName>
        <fullName evidence="7">ABC-2 type transporter transmembrane domain-containing protein</fullName>
    </recommendedName>
</protein>
<reference evidence="8" key="2">
    <citation type="submission" date="2023-01" db="EMBL/GenBank/DDBJ databases">
        <authorList>
            <person name="Petersen C."/>
        </authorList>
    </citation>
    <scope>NUCLEOTIDE SEQUENCE</scope>
    <source>
        <strain evidence="8">IBT 17514</strain>
    </source>
</reference>
<dbReference type="InterPro" id="IPR013525">
    <property type="entry name" value="ABC2_TM"/>
</dbReference>
<keyword evidence="2" id="KW-0813">Transport</keyword>
<sequence>MFDRILLLGPGGRTVYFGKTGENSSKVVDYFGRHGAVIGEDVNPAEFILSKSTMRGDQSIDWPAVWDECEEKKVCMRPLTTSIVKPDKTSMSFLRRQILKIRPQQPEVDMHFHSGPNFFKAGSSVQGLQNSMVAILLLSWIVPATCTDLQDIWFRKLDLFTAREKNGIYDWKPLVTALIAVELPWQVGTYSLIFLSTYWTVVFPNVPAIAGFNYFTWLLLAIFGTGYSKLLVTVFPNPLMGGYANSLFWVILMVVSGVLTPHSYINVFYRVRLFWADPMRYLFGATVGTVLHDVKLHCKSSDLTLSILHLVRHVPRDDYTATLTIHMDSTGGTGRYFLGSVSPTLL</sequence>
<evidence type="ECO:0000256" key="6">
    <source>
        <dbReference type="SAM" id="Phobius"/>
    </source>
</evidence>
<feature type="transmembrane region" description="Helical" evidence="6">
    <location>
        <begin position="214"/>
        <end position="235"/>
    </location>
</feature>
<keyword evidence="4 6" id="KW-1133">Transmembrane helix</keyword>
<keyword evidence="3 6" id="KW-0812">Transmembrane</keyword>
<comment type="caution">
    <text evidence="8">The sequence shown here is derived from an EMBL/GenBank/DDBJ whole genome shotgun (WGS) entry which is preliminary data.</text>
</comment>
<evidence type="ECO:0000256" key="3">
    <source>
        <dbReference type="ARBA" id="ARBA00022692"/>
    </source>
</evidence>
<organism evidence="8 9">
    <name type="scientific">Penicillium malachiteum</name>
    <dbReference type="NCBI Taxonomy" id="1324776"/>
    <lineage>
        <taxon>Eukaryota</taxon>
        <taxon>Fungi</taxon>
        <taxon>Dikarya</taxon>
        <taxon>Ascomycota</taxon>
        <taxon>Pezizomycotina</taxon>
        <taxon>Eurotiomycetes</taxon>
        <taxon>Eurotiomycetidae</taxon>
        <taxon>Eurotiales</taxon>
        <taxon>Aspergillaceae</taxon>
        <taxon>Penicillium</taxon>
    </lineage>
</organism>
<evidence type="ECO:0000313" key="9">
    <source>
        <dbReference type="Proteomes" id="UP001215712"/>
    </source>
</evidence>
<keyword evidence="5 6" id="KW-0472">Membrane</keyword>
<dbReference type="GO" id="GO:0140359">
    <property type="term" value="F:ABC-type transporter activity"/>
    <property type="evidence" value="ECO:0007669"/>
    <property type="project" value="InterPro"/>
</dbReference>
<feature type="transmembrane region" description="Helical" evidence="6">
    <location>
        <begin position="183"/>
        <end position="202"/>
    </location>
</feature>
<comment type="subcellular location">
    <subcellularLocation>
        <location evidence="1">Membrane</location>
        <topology evidence="1">Multi-pass membrane protein</topology>
    </subcellularLocation>
</comment>
<accession>A0AAD6HYS4</accession>
<name>A0AAD6HYS4_9EURO</name>
<dbReference type="EMBL" id="JAQJAN010000001">
    <property type="protein sequence ID" value="KAJ5741194.1"/>
    <property type="molecule type" value="Genomic_DNA"/>
</dbReference>
<evidence type="ECO:0000313" key="8">
    <source>
        <dbReference type="EMBL" id="KAJ5741194.1"/>
    </source>
</evidence>
<evidence type="ECO:0000256" key="5">
    <source>
        <dbReference type="ARBA" id="ARBA00023136"/>
    </source>
</evidence>
<reference evidence="8" key="1">
    <citation type="journal article" date="2023" name="IMA Fungus">
        <title>Comparative genomic study of the Penicillium genus elucidates a diverse pangenome and 15 lateral gene transfer events.</title>
        <authorList>
            <person name="Petersen C."/>
            <person name="Sorensen T."/>
            <person name="Nielsen M.R."/>
            <person name="Sondergaard T.E."/>
            <person name="Sorensen J.L."/>
            <person name="Fitzpatrick D.A."/>
            <person name="Frisvad J.C."/>
            <person name="Nielsen K.L."/>
        </authorList>
    </citation>
    <scope>NUCLEOTIDE SEQUENCE</scope>
    <source>
        <strain evidence="8">IBT 17514</strain>
    </source>
</reference>
<dbReference type="AlphaFoldDB" id="A0AAD6HYS4"/>
<dbReference type="GO" id="GO:0016020">
    <property type="term" value="C:membrane"/>
    <property type="evidence" value="ECO:0007669"/>
    <property type="project" value="UniProtKB-SubCell"/>
</dbReference>
<evidence type="ECO:0000256" key="2">
    <source>
        <dbReference type="ARBA" id="ARBA00022448"/>
    </source>
</evidence>
<evidence type="ECO:0000259" key="7">
    <source>
        <dbReference type="Pfam" id="PF01061"/>
    </source>
</evidence>
<dbReference type="PANTHER" id="PTHR19241">
    <property type="entry name" value="ATP-BINDING CASSETTE TRANSPORTER"/>
    <property type="match status" value="1"/>
</dbReference>
<keyword evidence="9" id="KW-1185">Reference proteome</keyword>
<dbReference type="Pfam" id="PF01061">
    <property type="entry name" value="ABC2_membrane"/>
    <property type="match status" value="1"/>
</dbReference>